<dbReference type="Proteomes" id="UP000598032">
    <property type="component" value="Unassembled WGS sequence"/>
</dbReference>
<name>A0ABM8NDX7_9BURK</name>
<keyword evidence="2" id="KW-1185">Reference proteome</keyword>
<comment type="caution">
    <text evidence="1">The sequence shown here is derived from an EMBL/GenBank/DDBJ whole genome shotgun (WGS) entry which is preliminary data.</text>
</comment>
<protein>
    <submittedName>
        <fullName evidence="1">Uncharacterized protein</fullName>
    </submittedName>
</protein>
<evidence type="ECO:0000313" key="2">
    <source>
        <dbReference type="Proteomes" id="UP000598032"/>
    </source>
</evidence>
<organism evidence="1 2">
    <name type="scientific">Paraburkholderia metrosideri</name>
    <dbReference type="NCBI Taxonomy" id="580937"/>
    <lineage>
        <taxon>Bacteria</taxon>
        <taxon>Pseudomonadati</taxon>
        <taxon>Pseudomonadota</taxon>
        <taxon>Betaproteobacteria</taxon>
        <taxon>Burkholderiales</taxon>
        <taxon>Burkholderiaceae</taxon>
        <taxon>Paraburkholderia</taxon>
    </lineage>
</organism>
<accession>A0ABM8NDX7</accession>
<proteinExistence type="predicted"/>
<gene>
    <name evidence="1" type="ORF">LMG28140_01188</name>
</gene>
<reference evidence="1 2" key="1">
    <citation type="submission" date="2020-10" db="EMBL/GenBank/DDBJ databases">
        <authorList>
            <person name="Peeters C."/>
        </authorList>
    </citation>
    <scope>NUCLEOTIDE SEQUENCE [LARGE SCALE GENOMIC DNA]</scope>
    <source>
        <strain evidence="1 2">LMG 28140</strain>
    </source>
</reference>
<dbReference type="EMBL" id="CAJHCP010000002">
    <property type="protein sequence ID" value="CAD6519086.1"/>
    <property type="molecule type" value="Genomic_DNA"/>
</dbReference>
<sequence length="94" mass="11130">MQFEDLHLGNFSPLHRRRDLLRSLSHFIAHRRFCVFQSGNLLLSPLSTRHHLGNLLRSLSHCIACCGLRPLQRRNLVIRFLQRFDQTLQLLQMN</sequence>
<evidence type="ECO:0000313" key="1">
    <source>
        <dbReference type="EMBL" id="CAD6519086.1"/>
    </source>
</evidence>